<evidence type="ECO:0000256" key="1">
    <source>
        <dbReference type="ARBA" id="ARBA00011009"/>
    </source>
</evidence>
<sequence length="325" mass="37047">MKKITIIGGGAWGSTLGQVLTDNKNEVLIYEINEKYIEKINQQKHPIFENLYLYKIKATNNLKKAVNFSDILIICIPSQKIRNLLNKINKIIEKPKNFINLSKGMENNSNKIIYKILKEEIEQKKIKNYASILGPSHAEEVIYRKKTFLVISSNNEKFAKETSILFKNKYFKLVFSKDIIGCEICSAFKNALAFISGILENELFDKNAKAAFISFGIQEMKNVLTFFKADPETATGLAGLGDLIVTAFNINSRNYKAGYSFRLGKKLDEIYKSSNQVIEGINNLKVFYELSKKNNISLPIINNSFKVVYDNKPITKIIKIIDEII</sequence>
<organism evidence="13 14">
    <name type="scientific">Candidatus Phytoplasma sacchari</name>
    <dbReference type="NCBI Taxonomy" id="2609813"/>
    <lineage>
        <taxon>Bacteria</taxon>
        <taxon>Bacillati</taxon>
        <taxon>Mycoplasmatota</taxon>
        <taxon>Mollicutes</taxon>
        <taxon>Acholeplasmatales</taxon>
        <taxon>Acholeplasmataceae</taxon>
        <taxon>Candidatus Phytoplasma</taxon>
        <taxon>16SrXI (Rice yellow dwarf group)</taxon>
    </lineage>
</organism>
<dbReference type="SUPFAM" id="SSF48179">
    <property type="entry name" value="6-phosphogluconate dehydrogenase C-terminal domain-like"/>
    <property type="match status" value="1"/>
</dbReference>
<dbReference type="GO" id="GO:0047952">
    <property type="term" value="F:glycerol-3-phosphate dehydrogenase [NAD(P)+] activity"/>
    <property type="evidence" value="ECO:0007669"/>
    <property type="project" value="UniProtKB-EC"/>
</dbReference>
<evidence type="ECO:0000313" key="14">
    <source>
        <dbReference type="Proteomes" id="UP001210120"/>
    </source>
</evidence>
<comment type="catalytic activity">
    <reaction evidence="8">
        <text>sn-glycerol 3-phosphate + NAD(+) = dihydroxyacetone phosphate + NADH + H(+)</text>
        <dbReference type="Rhea" id="RHEA:11092"/>
        <dbReference type="ChEBI" id="CHEBI:15378"/>
        <dbReference type="ChEBI" id="CHEBI:57540"/>
        <dbReference type="ChEBI" id="CHEBI:57597"/>
        <dbReference type="ChEBI" id="CHEBI:57642"/>
        <dbReference type="ChEBI" id="CHEBI:57945"/>
        <dbReference type="EC" id="1.1.1.94"/>
    </reaction>
</comment>
<feature type="binding site" evidence="8">
    <location>
        <position position="52"/>
    </location>
    <ligand>
        <name>NADPH</name>
        <dbReference type="ChEBI" id="CHEBI:57783"/>
    </ligand>
</feature>
<evidence type="ECO:0000256" key="5">
    <source>
        <dbReference type="ARBA" id="ARBA00023098"/>
    </source>
</evidence>
<evidence type="ECO:0000259" key="12">
    <source>
        <dbReference type="Pfam" id="PF07479"/>
    </source>
</evidence>
<dbReference type="PIRSF" id="PIRSF000114">
    <property type="entry name" value="Glycerol-3-P_dh"/>
    <property type="match status" value="1"/>
</dbReference>
<comment type="catalytic activity">
    <reaction evidence="8 10">
        <text>sn-glycerol 3-phosphate + NADP(+) = dihydroxyacetone phosphate + NADPH + H(+)</text>
        <dbReference type="Rhea" id="RHEA:11096"/>
        <dbReference type="ChEBI" id="CHEBI:15378"/>
        <dbReference type="ChEBI" id="CHEBI:57597"/>
        <dbReference type="ChEBI" id="CHEBI:57642"/>
        <dbReference type="ChEBI" id="CHEBI:57783"/>
        <dbReference type="ChEBI" id="CHEBI:58349"/>
        <dbReference type="EC" id="1.1.1.94"/>
    </reaction>
</comment>
<reference evidence="13" key="1">
    <citation type="submission" date="2022-12" db="EMBL/GenBank/DDBJ databases">
        <title>Genomic Characterization of Candidatus Phytoplasma sacchari in China.</title>
        <authorList>
            <person name="Zhang R.-Y."/>
        </authorList>
    </citation>
    <scope>NUCLEOTIDE SEQUENCE [LARGE SCALE GENOMIC DNA]</scope>
    <source>
        <strain evidence="13">SCWL1</strain>
    </source>
</reference>
<keyword evidence="6 8" id="KW-0594">Phospholipid biosynthesis</keyword>
<dbReference type="InterPro" id="IPR036291">
    <property type="entry name" value="NAD(P)-bd_dom_sf"/>
</dbReference>
<evidence type="ECO:0000256" key="2">
    <source>
        <dbReference type="ARBA" id="ARBA00022516"/>
    </source>
</evidence>
<feature type="binding site" evidence="8">
    <location>
        <position position="252"/>
    </location>
    <ligand>
        <name>sn-glycerol 3-phosphate</name>
        <dbReference type="ChEBI" id="CHEBI:57597"/>
    </ligand>
</feature>
<dbReference type="Pfam" id="PF01210">
    <property type="entry name" value="NAD_Gly3P_dh_N"/>
    <property type="match status" value="1"/>
</dbReference>
<dbReference type="InterPro" id="IPR006109">
    <property type="entry name" value="G3P_DH_NAD-dep_C"/>
</dbReference>
<feature type="binding site" evidence="8">
    <location>
        <position position="134"/>
    </location>
    <ligand>
        <name>sn-glycerol 3-phosphate</name>
        <dbReference type="ChEBI" id="CHEBI:57597"/>
    </ligand>
</feature>
<keyword evidence="4 8" id="KW-0520">NAD</keyword>
<evidence type="ECO:0000256" key="6">
    <source>
        <dbReference type="ARBA" id="ARBA00023209"/>
    </source>
</evidence>
<feature type="binding site" evidence="8">
    <location>
        <position position="12"/>
    </location>
    <ligand>
        <name>NADPH</name>
        <dbReference type="ChEBI" id="CHEBI:57783"/>
    </ligand>
</feature>
<dbReference type="EC" id="1.1.1.94" evidence="8"/>
<keyword evidence="14" id="KW-1185">Reference proteome</keyword>
<evidence type="ECO:0000256" key="3">
    <source>
        <dbReference type="ARBA" id="ARBA00023002"/>
    </source>
</evidence>
<gene>
    <name evidence="8" type="primary">gpsA</name>
    <name evidence="13" type="ORF">O7R10_00445</name>
</gene>
<evidence type="ECO:0000256" key="4">
    <source>
        <dbReference type="ARBA" id="ARBA00023027"/>
    </source>
</evidence>
<evidence type="ECO:0000256" key="8">
    <source>
        <dbReference type="HAMAP-Rule" id="MF_00394"/>
    </source>
</evidence>
<keyword evidence="8" id="KW-0963">Cytoplasm</keyword>
<evidence type="ECO:0000256" key="7">
    <source>
        <dbReference type="ARBA" id="ARBA00023264"/>
    </source>
</evidence>
<comment type="pathway">
    <text evidence="8">Membrane lipid metabolism; glycerophospholipid metabolism.</text>
</comment>
<comment type="subcellular location">
    <subcellularLocation>
        <location evidence="8">Cytoplasm</location>
    </subcellularLocation>
</comment>
<feature type="binding site" evidence="8">
    <location>
        <position position="253"/>
    </location>
    <ligand>
        <name>NADPH</name>
        <dbReference type="ChEBI" id="CHEBI:57783"/>
    </ligand>
</feature>
<dbReference type="InterPro" id="IPR008927">
    <property type="entry name" value="6-PGluconate_DH-like_C_sf"/>
</dbReference>
<feature type="active site" description="Proton acceptor" evidence="8">
    <location>
        <position position="189"/>
    </location>
</feature>
<feature type="binding site" evidence="8">
    <location>
        <position position="254"/>
    </location>
    <ligand>
        <name>sn-glycerol 3-phosphate</name>
        <dbReference type="ChEBI" id="CHEBI:57597"/>
    </ligand>
</feature>
<evidence type="ECO:0000256" key="10">
    <source>
        <dbReference type="RuleBase" id="RU000439"/>
    </source>
</evidence>
<keyword evidence="7 8" id="KW-1208">Phospholipid metabolism</keyword>
<proteinExistence type="inferred from homology"/>
<dbReference type="EMBL" id="CP115156">
    <property type="protein sequence ID" value="WBL31521.1"/>
    <property type="molecule type" value="Genomic_DNA"/>
</dbReference>
<dbReference type="InterPro" id="IPR006168">
    <property type="entry name" value="G3P_DH_NAD-dep"/>
</dbReference>
<keyword evidence="3 8" id="KW-0560">Oxidoreductase</keyword>
<feature type="binding site" evidence="8">
    <location>
        <position position="103"/>
    </location>
    <ligand>
        <name>NADPH</name>
        <dbReference type="ChEBI" id="CHEBI:57783"/>
    </ligand>
</feature>
<feature type="binding site" evidence="8">
    <location>
        <position position="253"/>
    </location>
    <ligand>
        <name>sn-glycerol 3-phosphate</name>
        <dbReference type="ChEBI" id="CHEBI:57597"/>
    </ligand>
</feature>
<evidence type="ECO:0000259" key="11">
    <source>
        <dbReference type="Pfam" id="PF01210"/>
    </source>
</evidence>
<comment type="similarity">
    <text evidence="1 8 9">Belongs to the NAD-dependent glycerol-3-phosphate dehydrogenase family.</text>
</comment>
<feature type="binding site" evidence="8">
    <location>
        <position position="242"/>
    </location>
    <ligand>
        <name>sn-glycerol 3-phosphate</name>
        <dbReference type="ChEBI" id="CHEBI:57597"/>
    </ligand>
</feature>
<keyword evidence="5 8" id="KW-0443">Lipid metabolism</keyword>
<evidence type="ECO:0000313" key="13">
    <source>
        <dbReference type="EMBL" id="WBL31521.1"/>
    </source>
</evidence>
<feature type="domain" description="Glycerol-3-phosphate dehydrogenase NAD-dependent N-terminal" evidence="11">
    <location>
        <begin position="3"/>
        <end position="159"/>
    </location>
</feature>
<keyword evidence="8" id="KW-0521">NADP</keyword>
<keyword evidence="8" id="KW-0547">Nucleotide-binding</keyword>
<feature type="binding site" evidence="8">
    <location>
        <position position="103"/>
    </location>
    <ligand>
        <name>sn-glycerol 3-phosphate</name>
        <dbReference type="ChEBI" id="CHEBI:57597"/>
    </ligand>
</feature>
<feature type="domain" description="Glycerol-3-phosphate dehydrogenase NAD-dependent C-terminal" evidence="12">
    <location>
        <begin position="178"/>
        <end position="318"/>
    </location>
</feature>
<dbReference type="Proteomes" id="UP001210120">
    <property type="component" value="Chromosome"/>
</dbReference>
<dbReference type="Gene3D" id="3.40.50.720">
    <property type="entry name" value="NAD(P)-binding Rossmann-like Domain"/>
    <property type="match status" value="1"/>
</dbReference>
<feature type="binding site" evidence="8">
    <location>
        <position position="136"/>
    </location>
    <ligand>
        <name>sn-glycerol 3-phosphate</name>
        <dbReference type="ChEBI" id="CHEBI:57597"/>
    </ligand>
</feature>
<dbReference type="NCBIfam" id="NF000942">
    <property type="entry name" value="PRK00094.1-4"/>
    <property type="match status" value="1"/>
</dbReference>
<dbReference type="SUPFAM" id="SSF51735">
    <property type="entry name" value="NAD(P)-binding Rossmann-fold domains"/>
    <property type="match status" value="1"/>
</dbReference>
<dbReference type="NCBIfam" id="NF000940">
    <property type="entry name" value="PRK00094.1-2"/>
    <property type="match status" value="1"/>
</dbReference>
<feature type="binding site" evidence="8">
    <location>
        <position position="277"/>
    </location>
    <ligand>
        <name>NADPH</name>
        <dbReference type="ChEBI" id="CHEBI:57783"/>
    </ligand>
</feature>
<name>A0ABY7M4A7_9MOLU</name>
<feature type="binding site" evidence="8">
    <location>
        <position position="279"/>
    </location>
    <ligand>
        <name>NADPH</name>
        <dbReference type="ChEBI" id="CHEBI:57783"/>
    </ligand>
</feature>
<evidence type="ECO:0000256" key="9">
    <source>
        <dbReference type="RuleBase" id="RU000437"/>
    </source>
</evidence>
<accession>A0ABY7M4A7</accession>
<keyword evidence="2 8" id="KW-0444">Lipid biosynthesis</keyword>
<dbReference type="HAMAP" id="MF_00394">
    <property type="entry name" value="NAD_Glyc3P_dehydrog"/>
    <property type="match status" value="1"/>
</dbReference>
<dbReference type="InterPro" id="IPR011128">
    <property type="entry name" value="G3P_DH_NAD-dep_N"/>
</dbReference>
<comment type="function">
    <text evidence="8">Catalyzes the reduction of the glycolytic intermediate dihydroxyacetone phosphate (DHAP) to sn-glycerol 3-phosphate (G3P), the key precursor for phospholipid synthesis.</text>
</comment>
<feature type="binding site" evidence="8">
    <location>
        <position position="138"/>
    </location>
    <ligand>
        <name>NADPH</name>
        <dbReference type="ChEBI" id="CHEBI:57783"/>
    </ligand>
</feature>
<comment type="caution">
    <text evidence="8">Lacks conserved residue(s) required for the propagation of feature annotation.</text>
</comment>
<protein>
    <recommendedName>
        <fullName evidence="8">Glycerol-3-phosphate dehydrogenase [NAD(P)+]</fullName>
        <ecNumber evidence="8">1.1.1.94</ecNumber>
    </recommendedName>
    <alternativeName>
        <fullName evidence="8">NAD(P)(+)-dependent glycerol-3-phosphate dehydrogenase</fullName>
    </alternativeName>
    <alternativeName>
        <fullName evidence="8">NAD(P)H-dependent dihydroxyacetone-phosphate reductase</fullName>
    </alternativeName>
</protein>
<feature type="binding site" evidence="8">
    <location>
        <position position="189"/>
    </location>
    <ligand>
        <name>sn-glycerol 3-phosphate</name>
        <dbReference type="ChEBI" id="CHEBI:57597"/>
    </ligand>
</feature>
<dbReference type="PANTHER" id="PTHR11728:SF1">
    <property type="entry name" value="GLYCEROL-3-PHOSPHATE DEHYDROGENASE [NAD(+)] 2, CHLOROPLASTIC"/>
    <property type="match status" value="1"/>
</dbReference>
<dbReference type="Gene3D" id="1.10.1040.10">
    <property type="entry name" value="N-(1-d-carboxylethyl)-l-norvaline Dehydrogenase, domain 2"/>
    <property type="match status" value="1"/>
</dbReference>
<dbReference type="PRINTS" id="PR00077">
    <property type="entry name" value="GPDHDRGNASE"/>
</dbReference>
<dbReference type="InterPro" id="IPR013328">
    <property type="entry name" value="6PGD_dom2"/>
</dbReference>
<dbReference type="PANTHER" id="PTHR11728">
    <property type="entry name" value="GLYCEROL-3-PHOSPHATE DEHYDROGENASE"/>
    <property type="match status" value="1"/>
</dbReference>
<dbReference type="Pfam" id="PF07479">
    <property type="entry name" value="NAD_Gly3P_dh_C"/>
    <property type="match status" value="1"/>
</dbReference>